<name>A0A1D9FW39_MOOP1</name>
<organism evidence="4">
    <name type="scientific">Moorena producens (strain JHB)</name>
    <dbReference type="NCBI Taxonomy" id="1454205"/>
    <lineage>
        <taxon>Bacteria</taxon>
        <taxon>Bacillati</taxon>
        <taxon>Cyanobacteriota</taxon>
        <taxon>Cyanophyceae</taxon>
        <taxon>Coleofasciculales</taxon>
        <taxon>Coleofasciculaceae</taxon>
        <taxon>Moorena</taxon>
    </lineage>
</organism>
<dbReference type="EMBL" id="CP017708">
    <property type="protein sequence ID" value="AOY79561.2"/>
    <property type="molecule type" value="Genomic_DNA"/>
</dbReference>
<dbReference type="Pfam" id="PF21053">
    <property type="entry name" value="BFA1_C"/>
    <property type="match status" value="1"/>
</dbReference>
<protein>
    <submittedName>
        <fullName evidence="4">DUF3598 family protein</fullName>
    </submittedName>
</protein>
<reference evidence="4" key="2">
    <citation type="submission" date="2022-10" db="EMBL/GenBank/DDBJ databases">
        <authorList>
            <person name="Ngo T.-E."/>
        </authorList>
    </citation>
    <scope>NUCLEOTIDE SEQUENCE</scope>
    <source>
        <strain evidence="4">JHB</strain>
    </source>
</reference>
<evidence type="ECO:0000313" key="4">
    <source>
        <dbReference type="EMBL" id="AOY79561.2"/>
    </source>
</evidence>
<dbReference type="Gene3D" id="2.40.128.20">
    <property type="match status" value="2"/>
</dbReference>
<evidence type="ECO:0000256" key="1">
    <source>
        <dbReference type="SAM" id="MobiDB-lite"/>
    </source>
</evidence>
<gene>
    <name evidence="4" type="ORF">BJP36_06145</name>
</gene>
<feature type="compositionally biased region" description="Basic and acidic residues" evidence="1">
    <location>
        <begin position="288"/>
        <end position="304"/>
    </location>
</feature>
<dbReference type="Proteomes" id="UP000176944">
    <property type="component" value="Chromosome"/>
</dbReference>
<proteinExistence type="predicted"/>
<dbReference type="InterPro" id="IPR048378">
    <property type="entry name" value="BFA1-like_C"/>
</dbReference>
<feature type="region of interest" description="Disordered" evidence="1">
    <location>
        <begin position="276"/>
        <end position="304"/>
    </location>
</feature>
<dbReference type="InterPro" id="IPR022017">
    <property type="entry name" value="BFA1-like_DUF3598"/>
</dbReference>
<sequence>MIIFAPCSLFPFIFVTILYTIPMNQTFEQLKEHNWTNFITHHLRNWYGSWTIYSPEGEVMESFVGSRCSIINPEQTQITQTNVYMYDNGTEEEKVYQNTPDSLINGLADKTAQASFMYMFKKGSAIWTVNRFEPGELFAVEFWFRYQELRHTMLVMYNSDGELTKTVSVREEDLQKPCDHWTLNPQLIPDRDILDGEEGLAITLTPVTQLSQPTPTHLAWEYPDHQTFYYPDGISLSYPPKLKPEMSFVVIGDWQVNPDIRQQLLVEYNSSGELSGLTLKSNQPEMGRWGDGEIGRWGDREMGR</sequence>
<dbReference type="SUPFAM" id="SSF50814">
    <property type="entry name" value="Lipocalins"/>
    <property type="match status" value="2"/>
</dbReference>
<evidence type="ECO:0000259" key="3">
    <source>
        <dbReference type="Pfam" id="PF21053"/>
    </source>
</evidence>
<feature type="domain" description="Biogenesis factor required for ATP synthase 1-like C-terminal" evidence="3">
    <location>
        <begin position="224"/>
        <end position="279"/>
    </location>
</feature>
<dbReference type="InterPro" id="IPR012674">
    <property type="entry name" value="Calycin"/>
</dbReference>
<accession>A0A1D9FW39</accession>
<dbReference type="Pfam" id="PF12204">
    <property type="entry name" value="DUF3598_N"/>
    <property type="match status" value="1"/>
</dbReference>
<reference evidence="4" key="1">
    <citation type="journal article" date="2017" name="Proc. Natl. Acad. Sci. U.S.A.">
        <title>Comparative genomics uncovers the prolific and distinctive metabolic potential of the cyanobacterial genus Moorea.</title>
        <authorList>
            <person name="Leao T."/>
            <person name="Castelao G."/>
            <person name="Korobeynikov A."/>
            <person name="Monroe E.A."/>
            <person name="Podell S."/>
            <person name="Glukhov E."/>
            <person name="Allen E.E."/>
            <person name="Gerwick W.H."/>
            <person name="Gerwick L."/>
        </authorList>
    </citation>
    <scope>NUCLEOTIDE SEQUENCE</scope>
    <source>
        <strain evidence="4">JHB</strain>
    </source>
</reference>
<feature type="domain" description="DUF3598" evidence="2">
    <location>
        <begin position="32"/>
        <end position="172"/>
    </location>
</feature>
<evidence type="ECO:0000259" key="2">
    <source>
        <dbReference type="Pfam" id="PF12204"/>
    </source>
</evidence>
<dbReference type="AlphaFoldDB" id="A0A1D9FW39"/>